<evidence type="ECO:0000256" key="6">
    <source>
        <dbReference type="ARBA" id="ARBA00023125"/>
    </source>
</evidence>
<dbReference type="InterPro" id="IPR013088">
    <property type="entry name" value="Znf_NHR/GATA"/>
</dbReference>
<evidence type="ECO:0000256" key="9">
    <source>
        <dbReference type="ARBA" id="ARBA00023242"/>
    </source>
</evidence>
<evidence type="ECO:0000256" key="7">
    <source>
        <dbReference type="ARBA" id="ARBA00023163"/>
    </source>
</evidence>
<comment type="similarity">
    <text evidence="10">Belongs to the nuclear hormone receptor family.</text>
</comment>
<keyword evidence="5 10" id="KW-0805">Transcription regulation</keyword>
<keyword evidence="6 10" id="KW-0238">DNA-binding</keyword>
<feature type="domain" description="NR LBD" evidence="12">
    <location>
        <begin position="261"/>
        <end position="503"/>
    </location>
</feature>
<dbReference type="InterPro" id="IPR035500">
    <property type="entry name" value="NHR-like_dom_sf"/>
</dbReference>
<dbReference type="FunFam" id="1.10.565.10:FF:000113">
    <property type="entry name" value="Nuclear Hormone Receptor family"/>
    <property type="match status" value="1"/>
</dbReference>
<dbReference type="InterPro" id="IPR016355">
    <property type="entry name" value="NR5-like"/>
</dbReference>
<dbReference type="OMA" id="NTCQMND"/>
<dbReference type="EMBL" id="HE601467">
    <property type="protein sequence ID" value="CAP32658.2"/>
    <property type="molecule type" value="Genomic_DNA"/>
</dbReference>
<keyword evidence="7 10" id="KW-0804">Transcription</keyword>
<feature type="domain" description="Nuclear receptor" evidence="11">
    <location>
        <begin position="87"/>
        <end position="162"/>
    </location>
</feature>
<dbReference type="PROSITE" id="PS51843">
    <property type="entry name" value="NR_LBD"/>
    <property type="match status" value="1"/>
</dbReference>
<keyword evidence="3 10" id="KW-0863">Zinc-finger</keyword>
<accession>A8XJ31</accession>
<sequence length="527" mass="60392">MLTNMLLHKFPTDHNYPFLQNCLQNSHDVFYQSPPSTSTASFYSEGPPRFGTFDFGSIMIKEESSPNSDGPRRVVGRLRMPPAPPKLKLCEVCGQSGATTHYGGTVCGGCKIFFSRTVQSRKGFVCERGGQCPMNAGKRAKCRACRFQLCLKAHMSPEEVGRLRDMRLGDYAPIVKKESTVVGYFDESSQPPTSLRDCTSQIMSFIDVYNCGNDEFEVLRAFVNSERFVNVFPDFKESENFRNCENSAANKYASFFPMKCNASMSIQSAIEFPMPICEKIPMDYMRKTFLQDPKNSMKLYWCRNVLHFLEWASGIEDLGHFSQQEKMLLVAENFLSIACLTSFYGFLKLQHEQFEQSTEDGRVPSPCSMEWFAEFSKLSPDAEISIHRAISEIMEPMDSLDVSMEELVLLKFIMLFTEPSSSKSSTDSYRIRCYRLKYCELLRKYIMAQIPDPEKRIARIAELLKIVESVRNTATYLDKWMTMFYTSNTCQMNDVLVYDFHVRTYRNGANLPNLCFPPNGLPIKREI</sequence>
<comment type="subcellular location">
    <subcellularLocation>
        <location evidence="1 10">Nucleus</location>
    </subcellularLocation>
</comment>
<proteinExistence type="inferred from homology"/>
<keyword evidence="14" id="KW-1185">Reference proteome</keyword>
<dbReference type="PANTHER" id="PTHR24086">
    <property type="entry name" value="NUCLEAR RECEPTOR SUBFAMILY 5 GROUP A"/>
    <property type="match status" value="1"/>
</dbReference>
<dbReference type="WormBase" id="CBG13899">
    <property type="protein sequence ID" value="CBP45385"/>
    <property type="gene ID" value="WBGene00034581"/>
    <property type="gene designation" value="Cbr-nhr-277"/>
</dbReference>
<evidence type="ECO:0000256" key="5">
    <source>
        <dbReference type="ARBA" id="ARBA00023015"/>
    </source>
</evidence>
<dbReference type="InterPro" id="IPR001628">
    <property type="entry name" value="Znf_hrmn_rcpt"/>
</dbReference>
<evidence type="ECO:0000256" key="8">
    <source>
        <dbReference type="ARBA" id="ARBA00023170"/>
    </source>
</evidence>
<dbReference type="CDD" id="cd06157">
    <property type="entry name" value="NR_LBD"/>
    <property type="match status" value="1"/>
</dbReference>
<protein>
    <submittedName>
        <fullName evidence="13">Protein CBR-NHR-277</fullName>
    </submittedName>
</protein>
<dbReference type="SUPFAM" id="SSF48508">
    <property type="entry name" value="Nuclear receptor ligand-binding domain"/>
    <property type="match status" value="1"/>
</dbReference>
<evidence type="ECO:0000256" key="4">
    <source>
        <dbReference type="ARBA" id="ARBA00022833"/>
    </source>
</evidence>
<gene>
    <name evidence="15" type="primary">nhr-277</name>
    <name evidence="13" type="synonym">Cbr-nhr-277</name>
    <name evidence="15" type="ORF">CBG13899</name>
    <name evidence="13" type="ORF">CBG_13899</name>
</gene>
<dbReference type="HOGENOM" id="CLU_042573_0_0_1"/>
<evidence type="ECO:0000256" key="3">
    <source>
        <dbReference type="ARBA" id="ARBA00022771"/>
    </source>
</evidence>
<dbReference type="InParanoid" id="A8XJ31"/>
<dbReference type="AlphaFoldDB" id="A8XJ31"/>
<evidence type="ECO:0000259" key="11">
    <source>
        <dbReference type="PROSITE" id="PS51030"/>
    </source>
</evidence>
<dbReference type="SUPFAM" id="SSF57716">
    <property type="entry name" value="Glucocorticoid receptor-like (DNA-binding domain)"/>
    <property type="match status" value="1"/>
</dbReference>
<evidence type="ECO:0000313" key="13">
    <source>
        <dbReference type="EMBL" id="CAP32658.2"/>
    </source>
</evidence>
<dbReference type="GO" id="GO:0008270">
    <property type="term" value="F:zinc ion binding"/>
    <property type="evidence" value="ECO:0007669"/>
    <property type="project" value="UniProtKB-KW"/>
</dbReference>
<dbReference type="FunCoup" id="A8XJ31">
    <property type="interactions" value="1339"/>
</dbReference>
<dbReference type="PROSITE" id="PS51030">
    <property type="entry name" value="NUCLEAR_REC_DBD_2"/>
    <property type="match status" value="1"/>
</dbReference>
<dbReference type="PRINTS" id="PR00047">
    <property type="entry name" value="STROIDFINGER"/>
</dbReference>
<reference evidence="13 14" key="1">
    <citation type="journal article" date="2003" name="PLoS Biol.">
        <title>The genome sequence of Caenorhabditis briggsae: a platform for comparative genomics.</title>
        <authorList>
            <person name="Stein L.D."/>
            <person name="Bao Z."/>
            <person name="Blasiar D."/>
            <person name="Blumenthal T."/>
            <person name="Brent M.R."/>
            <person name="Chen N."/>
            <person name="Chinwalla A."/>
            <person name="Clarke L."/>
            <person name="Clee C."/>
            <person name="Coghlan A."/>
            <person name="Coulson A."/>
            <person name="D'Eustachio P."/>
            <person name="Fitch D.H."/>
            <person name="Fulton L.A."/>
            <person name="Fulton R.E."/>
            <person name="Griffiths-Jones S."/>
            <person name="Harris T.W."/>
            <person name="Hillier L.W."/>
            <person name="Kamath R."/>
            <person name="Kuwabara P.E."/>
            <person name="Mardis E.R."/>
            <person name="Marra M.A."/>
            <person name="Miner T.L."/>
            <person name="Minx P."/>
            <person name="Mullikin J.C."/>
            <person name="Plumb R.W."/>
            <person name="Rogers J."/>
            <person name="Schein J.E."/>
            <person name="Sohrmann M."/>
            <person name="Spieth J."/>
            <person name="Stajich J.E."/>
            <person name="Wei C."/>
            <person name="Willey D."/>
            <person name="Wilson R.K."/>
            <person name="Durbin R."/>
            <person name="Waterston R.H."/>
        </authorList>
    </citation>
    <scope>NUCLEOTIDE SEQUENCE [LARGE SCALE GENOMIC DNA]</scope>
    <source>
        <strain evidence="13 14">AF16</strain>
    </source>
</reference>
<evidence type="ECO:0000256" key="1">
    <source>
        <dbReference type="ARBA" id="ARBA00004123"/>
    </source>
</evidence>
<dbReference type="Gene3D" id="1.10.565.10">
    <property type="entry name" value="Retinoid X Receptor"/>
    <property type="match status" value="1"/>
</dbReference>
<dbReference type="PROSITE" id="PS00031">
    <property type="entry name" value="NUCLEAR_REC_DBD_1"/>
    <property type="match status" value="1"/>
</dbReference>
<evidence type="ECO:0000313" key="15">
    <source>
        <dbReference type="WormBase" id="CBG13899"/>
    </source>
</evidence>
<keyword evidence="4 10" id="KW-0862">Zinc</keyword>
<keyword evidence="8 10" id="KW-0675">Receptor</keyword>
<dbReference type="SMART" id="SM00430">
    <property type="entry name" value="HOLI"/>
    <property type="match status" value="1"/>
</dbReference>
<keyword evidence="9 10" id="KW-0539">Nucleus</keyword>
<evidence type="ECO:0000256" key="2">
    <source>
        <dbReference type="ARBA" id="ARBA00022723"/>
    </source>
</evidence>
<evidence type="ECO:0000256" key="10">
    <source>
        <dbReference type="RuleBase" id="RU004334"/>
    </source>
</evidence>
<organism evidence="13 14">
    <name type="scientific">Caenorhabditis briggsae</name>
    <dbReference type="NCBI Taxonomy" id="6238"/>
    <lineage>
        <taxon>Eukaryota</taxon>
        <taxon>Metazoa</taxon>
        <taxon>Ecdysozoa</taxon>
        <taxon>Nematoda</taxon>
        <taxon>Chromadorea</taxon>
        <taxon>Rhabditida</taxon>
        <taxon>Rhabditina</taxon>
        <taxon>Rhabditomorpha</taxon>
        <taxon>Rhabditoidea</taxon>
        <taxon>Rhabditidae</taxon>
        <taxon>Peloderinae</taxon>
        <taxon>Caenorhabditis</taxon>
    </lineage>
</organism>
<dbReference type="SMART" id="SM00399">
    <property type="entry name" value="ZnF_C4"/>
    <property type="match status" value="1"/>
</dbReference>
<reference evidence="13 14" key="2">
    <citation type="journal article" date="2011" name="PLoS Genet.">
        <title>Caenorhabditis briggsae recombinant inbred line genotypes reveal inter-strain incompatibility and the evolution of recombination.</title>
        <authorList>
            <person name="Ross J.A."/>
            <person name="Koboldt D.C."/>
            <person name="Staisch J.E."/>
            <person name="Chamberlin H.M."/>
            <person name="Gupta B.P."/>
            <person name="Miller R.D."/>
            <person name="Baird S.E."/>
            <person name="Haag E.S."/>
        </authorList>
    </citation>
    <scope>NUCLEOTIDE SEQUENCE [LARGE SCALE GENOMIC DNA]</scope>
    <source>
        <strain evidence="13 14">AF16</strain>
    </source>
</reference>
<dbReference type="PANTHER" id="PTHR24086:SF25">
    <property type="entry name" value="NUCLEAR HORMONE RECEPTOR FTZ-F1 BETA"/>
    <property type="match status" value="1"/>
</dbReference>
<evidence type="ECO:0000259" key="12">
    <source>
        <dbReference type="PROSITE" id="PS51843"/>
    </source>
</evidence>
<dbReference type="Gene3D" id="3.30.50.10">
    <property type="entry name" value="Erythroid Transcription Factor GATA-1, subunit A"/>
    <property type="match status" value="1"/>
</dbReference>
<dbReference type="Pfam" id="PF00105">
    <property type="entry name" value="zf-C4"/>
    <property type="match status" value="1"/>
</dbReference>
<dbReference type="GO" id="GO:0043565">
    <property type="term" value="F:sequence-specific DNA binding"/>
    <property type="evidence" value="ECO:0007669"/>
    <property type="project" value="InterPro"/>
</dbReference>
<dbReference type="STRING" id="6238.A8XJ31"/>
<evidence type="ECO:0000313" key="14">
    <source>
        <dbReference type="Proteomes" id="UP000008549"/>
    </source>
</evidence>
<dbReference type="GO" id="GO:0004879">
    <property type="term" value="F:nuclear receptor activity"/>
    <property type="evidence" value="ECO:0007669"/>
    <property type="project" value="InterPro"/>
</dbReference>
<keyword evidence="2 10" id="KW-0479">Metal-binding</keyword>
<dbReference type="Proteomes" id="UP000008549">
    <property type="component" value="Unassembled WGS sequence"/>
</dbReference>
<dbReference type="Pfam" id="PF00104">
    <property type="entry name" value="Hormone_recep"/>
    <property type="match status" value="1"/>
</dbReference>
<dbReference type="InterPro" id="IPR000536">
    <property type="entry name" value="Nucl_hrmn_rcpt_lig-bd"/>
</dbReference>
<dbReference type="eggNOG" id="KOG3575">
    <property type="taxonomic scope" value="Eukaryota"/>
</dbReference>
<name>A8XJ31_CAEBR</name>
<dbReference type="GO" id="GO:0005634">
    <property type="term" value="C:nucleus"/>
    <property type="evidence" value="ECO:0007669"/>
    <property type="project" value="UniProtKB-SubCell"/>
</dbReference>